<evidence type="ECO:0000259" key="1">
    <source>
        <dbReference type="Pfam" id="PF03478"/>
    </source>
</evidence>
<evidence type="ECO:0000313" key="3">
    <source>
        <dbReference type="Proteomes" id="UP001064489"/>
    </source>
</evidence>
<protein>
    <recommendedName>
        <fullName evidence="1">KIB1-4 beta-propeller domain-containing protein</fullName>
    </recommendedName>
</protein>
<feature type="domain" description="KIB1-4 beta-propeller" evidence="1">
    <location>
        <begin position="63"/>
        <end position="264"/>
    </location>
</feature>
<dbReference type="Pfam" id="PF03478">
    <property type="entry name" value="Beta-prop_KIB1-4"/>
    <property type="match status" value="1"/>
</dbReference>
<dbReference type="InterPro" id="IPR005174">
    <property type="entry name" value="KIB1-4_b-propeller"/>
</dbReference>
<reference evidence="2" key="1">
    <citation type="journal article" date="2022" name="Plant J.">
        <title>Strategies of tolerance reflected in two North American maple genomes.</title>
        <authorList>
            <person name="McEvoy S.L."/>
            <person name="Sezen U.U."/>
            <person name="Trouern-Trend A."/>
            <person name="McMahon S.M."/>
            <person name="Schaberg P.G."/>
            <person name="Yang J."/>
            <person name="Wegrzyn J.L."/>
            <person name="Swenson N.G."/>
        </authorList>
    </citation>
    <scope>NUCLEOTIDE SEQUENCE</scope>
    <source>
        <strain evidence="2">91603</strain>
    </source>
</reference>
<name>A0AAD5IIB5_ACENE</name>
<dbReference type="EMBL" id="JAJSOW010000105">
    <property type="protein sequence ID" value="KAI9164863.1"/>
    <property type="molecule type" value="Genomic_DNA"/>
</dbReference>
<dbReference type="Proteomes" id="UP001064489">
    <property type="component" value="Chromosome 10"/>
</dbReference>
<comment type="caution">
    <text evidence="2">The sequence shown here is derived from an EMBL/GenBank/DDBJ whole genome shotgun (WGS) entry which is preliminary data.</text>
</comment>
<dbReference type="InterPro" id="IPR051304">
    <property type="entry name" value="SCF_F-box_domain"/>
</dbReference>
<dbReference type="AlphaFoldDB" id="A0AAD5IIB5"/>
<keyword evidence="3" id="KW-1185">Reference proteome</keyword>
<accession>A0AAD5IIB5</accession>
<reference evidence="2" key="2">
    <citation type="submission" date="2023-02" db="EMBL/GenBank/DDBJ databases">
        <authorList>
            <person name="Swenson N.G."/>
            <person name="Wegrzyn J.L."/>
            <person name="Mcevoy S.L."/>
        </authorList>
    </citation>
    <scope>NUCLEOTIDE SEQUENCE</scope>
    <source>
        <strain evidence="2">91603</strain>
        <tissue evidence="2">Leaf</tissue>
    </source>
</reference>
<dbReference type="PANTHER" id="PTHR47123">
    <property type="entry name" value="F-BOX PROTEIN SKIP23"/>
    <property type="match status" value="1"/>
</dbReference>
<organism evidence="2 3">
    <name type="scientific">Acer negundo</name>
    <name type="common">Box elder</name>
    <dbReference type="NCBI Taxonomy" id="4023"/>
    <lineage>
        <taxon>Eukaryota</taxon>
        <taxon>Viridiplantae</taxon>
        <taxon>Streptophyta</taxon>
        <taxon>Embryophyta</taxon>
        <taxon>Tracheophyta</taxon>
        <taxon>Spermatophyta</taxon>
        <taxon>Magnoliopsida</taxon>
        <taxon>eudicotyledons</taxon>
        <taxon>Gunneridae</taxon>
        <taxon>Pentapetalae</taxon>
        <taxon>rosids</taxon>
        <taxon>malvids</taxon>
        <taxon>Sapindales</taxon>
        <taxon>Sapindaceae</taxon>
        <taxon>Hippocastanoideae</taxon>
        <taxon>Acereae</taxon>
        <taxon>Acer</taxon>
    </lineage>
</organism>
<evidence type="ECO:0000313" key="2">
    <source>
        <dbReference type="EMBL" id="KAI9164863.1"/>
    </source>
</evidence>
<dbReference type="PANTHER" id="PTHR47123:SF3">
    <property type="entry name" value="DUF295 DOMAIN-CONTAINING PROTEIN"/>
    <property type="match status" value="1"/>
</dbReference>
<sequence length="279" mass="31746">MDSITMPDWSSLPESLLNLISKNLNTRIDILRYRSACNSLRASTPLPPKFSSSYASLKIPIPVGLKGGHLLLTESTVYAIQPLNEAKTWLIKFIFTKVVTSKCFDNMDDEFVIMAKHQHKLIVWRIGDKSWNTIKFGDHDSSRVLDIIYHNGKFYVADDTGLTVVVNSKTLCLTEIVAPIQNYKWDSIFFMESCNDLFLIVGRLFIVSYGSGYGPLKNTKYDLNVFKLNDKMCGWDQVEEDGLKGSVFFVGDDCSFSISVKDYSEREVTCSYKLHLKRI</sequence>
<gene>
    <name evidence="2" type="ORF">LWI28_003560</name>
</gene>
<proteinExistence type="predicted"/>